<dbReference type="FunFam" id="3.90.1530.30:FF:000001">
    <property type="entry name" value="Chromosome partitioning protein ParB"/>
    <property type="match status" value="1"/>
</dbReference>
<evidence type="ECO:0000259" key="5">
    <source>
        <dbReference type="SMART" id="SM00470"/>
    </source>
</evidence>
<dbReference type="GO" id="GO:0005694">
    <property type="term" value="C:chromosome"/>
    <property type="evidence" value="ECO:0007669"/>
    <property type="project" value="TreeGrafter"/>
</dbReference>
<dbReference type="InterPro" id="IPR003115">
    <property type="entry name" value="ParB_N"/>
</dbReference>
<dbReference type="Gene3D" id="1.10.10.2830">
    <property type="match status" value="1"/>
</dbReference>
<dbReference type="InterPro" id="IPR004437">
    <property type="entry name" value="ParB/RepB/Spo0J"/>
</dbReference>
<dbReference type="EMBL" id="QHJQ01000003">
    <property type="protein sequence ID" value="PXA04722.1"/>
    <property type="molecule type" value="Genomic_DNA"/>
</dbReference>
<organism evidence="6 7">
    <name type="scientific">Coraliomargarita sinensis</name>
    <dbReference type="NCBI Taxonomy" id="2174842"/>
    <lineage>
        <taxon>Bacteria</taxon>
        <taxon>Pseudomonadati</taxon>
        <taxon>Verrucomicrobiota</taxon>
        <taxon>Opitutia</taxon>
        <taxon>Puniceicoccales</taxon>
        <taxon>Coraliomargaritaceae</taxon>
        <taxon>Coraliomargarita</taxon>
    </lineage>
</organism>
<evidence type="ECO:0000256" key="3">
    <source>
        <dbReference type="ARBA" id="ARBA00023125"/>
    </source>
</evidence>
<dbReference type="InterPro" id="IPR057240">
    <property type="entry name" value="ParB_dimer_C"/>
</dbReference>
<keyword evidence="7" id="KW-1185">Reference proteome</keyword>
<dbReference type="Proteomes" id="UP000247099">
    <property type="component" value="Unassembled WGS sequence"/>
</dbReference>
<dbReference type="PANTHER" id="PTHR33375:SF1">
    <property type="entry name" value="CHROMOSOME-PARTITIONING PROTEIN PARB-RELATED"/>
    <property type="match status" value="1"/>
</dbReference>
<accession>A0A317ZIC3</accession>
<keyword evidence="2" id="KW-0159">Chromosome partition</keyword>
<evidence type="ECO:0000313" key="7">
    <source>
        <dbReference type="Proteomes" id="UP000247099"/>
    </source>
</evidence>
<dbReference type="OrthoDB" id="9802051at2"/>
<feature type="region of interest" description="Disordered" evidence="4">
    <location>
        <begin position="1"/>
        <end position="56"/>
    </location>
</feature>
<protein>
    <submittedName>
        <fullName evidence="6">Chromosome partitioning protein ParB</fullName>
    </submittedName>
</protein>
<gene>
    <name evidence="6" type="ORF">DDZ13_06000</name>
</gene>
<dbReference type="RefSeq" id="WP_110130528.1">
    <property type="nucleotide sequence ID" value="NZ_QHJQ01000003.1"/>
</dbReference>
<dbReference type="NCBIfam" id="TIGR00180">
    <property type="entry name" value="parB_part"/>
    <property type="match status" value="1"/>
</dbReference>
<dbReference type="InterPro" id="IPR041468">
    <property type="entry name" value="HTH_ParB/Spo0J"/>
</dbReference>
<dbReference type="Pfam" id="PF02195">
    <property type="entry name" value="ParB_N"/>
    <property type="match status" value="1"/>
</dbReference>
<reference evidence="6 7" key="1">
    <citation type="submission" date="2018-05" db="EMBL/GenBank/DDBJ databases">
        <title>Coraliomargarita sinensis sp. nov., isolated from a marine solar saltern.</title>
        <authorList>
            <person name="Zhou L.Y."/>
        </authorList>
    </citation>
    <scope>NUCLEOTIDE SEQUENCE [LARGE SCALE GENOMIC DNA]</scope>
    <source>
        <strain evidence="6 7">WN38</strain>
    </source>
</reference>
<dbReference type="Pfam" id="PF23552">
    <property type="entry name" value="ParB_C"/>
    <property type="match status" value="1"/>
</dbReference>
<dbReference type="AlphaFoldDB" id="A0A317ZIC3"/>
<feature type="compositionally biased region" description="Basic residues" evidence="4">
    <location>
        <begin position="33"/>
        <end position="44"/>
    </location>
</feature>
<dbReference type="GO" id="GO:0045881">
    <property type="term" value="P:positive regulation of sporulation resulting in formation of a cellular spore"/>
    <property type="evidence" value="ECO:0007669"/>
    <property type="project" value="TreeGrafter"/>
</dbReference>
<dbReference type="SUPFAM" id="SSF110849">
    <property type="entry name" value="ParB/Sulfiredoxin"/>
    <property type="match status" value="1"/>
</dbReference>
<dbReference type="InterPro" id="IPR050336">
    <property type="entry name" value="Chromosome_partition/occlusion"/>
</dbReference>
<proteinExistence type="inferred from homology"/>
<dbReference type="InterPro" id="IPR036086">
    <property type="entry name" value="ParB/Sulfiredoxin_sf"/>
</dbReference>
<dbReference type="PANTHER" id="PTHR33375">
    <property type="entry name" value="CHROMOSOME-PARTITIONING PROTEIN PARB-RELATED"/>
    <property type="match status" value="1"/>
</dbReference>
<dbReference type="Gene3D" id="3.90.1530.30">
    <property type="match status" value="1"/>
</dbReference>
<sequence length="324" mass="35615">MSSSKSRLGRGLGGLISGAGNNAEKSQSAPPKKAAKTAAKKVATKKSAVTPAEAKSLPNVPGYSEINLKDIVANPYQPRREINPQHIEELAKSIVAEGLIQPIVVRQKQKKYELIAGERRFRAYQQLKRDTIPARIIEASDASSATLALIENLQRENLNPIDEALGYASLVRDFDLTQEAASERVGKSRAAVANALRLLTLSSEIQGFLSRRLISTGHAKVLLGLESEEHRRLLARRIIETGMSVREAELQVRRLKETGGGSKSGKSRKVPEAESTAIRDLEKRMGDHFNTRVALQHSPKKGKITIEYYGNDDLDRILEKLGLQ</sequence>
<dbReference type="Pfam" id="PF17762">
    <property type="entry name" value="HTH_ParB"/>
    <property type="match status" value="1"/>
</dbReference>
<evidence type="ECO:0000313" key="6">
    <source>
        <dbReference type="EMBL" id="PXA04722.1"/>
    </source>
</evidence>
<dbReference type="GO" id="GO:0007059">
    <property type="term" value="P:chromosome segregation"/>
    <property type="evidence" value="ECO:0007669"/>
    <property type="project" value="UniProtKB-KW"/>
</dbReference>
<feature type="region of interest" description="Disordered" evidence="4">
    <location>
        <begin position="255"/>
        <end position="275"/>
    </location>
</feature>
<evidence type="ECO:0000256" key="1">
    <source>
        <dbReference type="ARBA" id="ARBA00006295"/>
    </source>
</evidence>
<evidence type="ECO:0000256" key="4">
    <source>
        <dbReference type="SAM" id="MobiDB-lite"/>
    </source>
</evidence>
<dbReference type="SUPFAM" id="SSF109709">
    <property type="entry name" value="KorB DNA-binding domain-like"/>
    <property type="match status" value="1"/>
</dbReference>
<dbReference type="CDD" id="cd16393">
    <property type="entry name" value="SPO0J_N"/>
    <property type="match status" value="1"/>
</dbReference>
<name>A0A317ZIC3_9BACT</name>
<feature type="domain" description="ParB-like N-terminal" evidence="5">
    <location>
        <begin position="64"/>
        <end position="153"/>
    </location>
</feature>
<evidence type="ECO:0000256" key="2">
    <source>
        <dbReference type="ARBA" id="ARBA00022829"/>
    </source>
</evidence>
<keyword evidence="3" id="KW-0238">DNA-binding</keyword>
<dbReference type="SMART" id="SM00470">
    <property type="entry name" value="ParB"/>
    <property type="match status" value="1"/>
</dbReference>
<comment type="similarity">
    <text evidence="1">Belongs to the ParB family.</text>
</comment>
<dbReference type="GO" id="GO:0003677">
    <property type="term" value="F:DNA binding"/>
    <property type="evidence" value="ECO:0007669"/>
    <property type="project" value="UniProtKB-KW"/>
</dbReference>
<dbReference type="InParanoid" id="A0A317ZIC3"/>
<comment type="caution">
    <text evidence="6">The sequence shown here is derived from an EMBL/GenBank/DDBJ whole genome shotgun (WGS) entry which is preliminary data.</text>
</comment>
<dbReference type="FunFam" id="1.10.10.2830:FF:000001">
    <property type="entry name" value="Chromosome partitioning protein ParB"/>
    <property type="match status" value="1"/>
</dbReference>